<comment type="caution">
    <text evidence="1">The sequence shown here is derived from an EMBL/GenBank/DDBJ whole genome shotgun (WGS) entry which is preliminary data.</text>
</comment>
<protein>
    <submittedName>
        <fullName evidence="1">Uncharacterized protein</fullName>
    </submittedName>
</protein>
<reference evidence="1 2" key="1">
    <citation type="submission" date="2016-10" db="EMBL/GenBank/DDBJ databases">
        <title>Genome sequence of a sulfur-reducing bacterium Desulfurobacterium indicum K6013.</title>
        <authorList>
            <person name="Cao J."/>
            <person name="Shao Z."/>
            <person name="Alain K."/>
            <person name="Jebbar M."/>
        </authorList>
    </citation>
    <scope>NUCLEOTIDE SEQUENCE [LARGE SCALE GENOMIC DNA]</scope>
    <source>
        <strain evidence="1 2">K6013</strain>
    </source>
</reference>
<proteinExistence type="predicted"/>
<organism evidence="1 2">
    <name type="scientific">Desulfurobacterium indicum</name>
    <dbReference type="NCBI Taxonomy" id="1914305"/>
    <lineage>
        <taxon>Bacteria</taxon>
        <taxon>Pseudomonadati</taxon>
        <taxon>Aquificota</taxon>
        <taxon>Aquificia</taxon>
        <taxon>Desulfurobacteriales</taxon>
        <taxon>Desulfurobacteriaceae</taxon>
        <taxon>Desulfurobacterium</taxon>
    </lineage>
</organism>
<dbReference type="Proteomes" id="UP000187408">
    <property type="component" value="Unassembled WGS sequence"/>
</dbReference>
<gene>
    <name evidence="1" type="ORF">BLW93_08530</name>
</gene>
<dbReference type="AlphaFoldDB" id="A0A1R1MJ89"/>
<sequence length="117" mass="13648">MSIRLEFKDYMGGFLLKDPQVKDVDSLGELEELEYEFFEAATGVDKEGRIRYFHFELWKSPEQIEDLIEDPLIFQIPGLYTVPELGVENATFKEVLEAVKKYYEEKLSSKQPTKTTT</sequence>
<dbReference type="RefSeq" id="WP_076713658.1">
    <property type="nucleotide sequence ID" value="NZ_MOEN01000055.1"/>
</dbReference>
<dbReference type="EMBL" id="MOEN01000055">
    <property type="protein sequence ID" value="OMH39829.1"/>
    <property type="molecule type" value="Genomic_DNA"/>
</dbReference>
<accession>A0A1R1MJ89</accession>
<dbReference type="OrthoDB" id="9936719at2"/>
<name>A0A1R1MJ89_9BACT</name>
<keyword evidence="2" id="KW-1185">Reference proteome</keyword>
<evidence type="ECO:0000313" key="1">
    <source>
        <dbReference type="EMBL" id="OMH39829.1"/>
    </source>
</evidence>
<evidence type="ECO:0000313" key="2">
    <source>
        <dbReference type="Proteomes" id="UP000187408"/>
    </source>
</evidence>